<dbReference type="Pfam" id="PF13487">
    <property type="entry name" value="HD_5"/>
    <property type="match status" value="1"/>
</dbReference>
<dbReference type="PANTHER" id="PTHR43155">
    <property type="entry name" value="CYCLIC DI-GMP PHOSPHODIESTERASE PA4108-RELATED"/>
    <property type="match status" value="1"/>
</dbReference>
<dbReference type="Gene3D" id="1.10.3210.10">
    <property type="entry name" value="Hypothetical protein af1432"/>
    <property type="match status" value="1"/>
</dbReference>
<dbReference type="CDD" id="cd00077">
    <property type="entry name" value="HDc"/>
    <property type="match status" value="1"/>
</dbReference>
<dbReference type="InterPro" id="IPR037522">
    <property type="entry name" value="HD_GYP_dom"/>
</dbReference>
<reference evidence="2" key="1">
    <citation type="submission" date="2020-02" db="EMBL/GenBank/DDBJ databases">
        <authorList>
            <person name="Meier V. D."/>
        </authorList>
    </citation>
    <scope>NUCLEOTIDE SEQUENCE</scope>
    <source>
        <strain evidence="2">AVDCRST_MAG85</strain>
    </source>
</reference>
<accession>A0A6J4TR29</accession>
<feature type="domain" description="HD-GYP" evidence="1">
    <location>
        <begin position="124"/>
        <end position="323"/>
    </location>
</feature>
<dbReference type="SMART" id="SM00471">
    <property type="entry name" value="HDc"/>
    <property type="match status" value="1"/>
</dbReference>
<gene>
    <name evidence="2" type="ORF">AVDCRST_MAG85-3548</name>
</gene>
<dbReference type="GO" id="GO:0016787">
    <property type="term" value="F:hydrolase activity"/>
    <property type="evidence" value="ECO:0007669"/>
    <property type="project" value="UniProtKB-KW"/>
</dbReference>
<dbReference type="PROSITE" id="PS51832">
    <property type="entry name" value="HD_GYP"/>
    <property type="match status" value="1"/>
</dbReference>
<evidence type="ECO:0000313" key="2">
    <source>
        <dbReference type="EMBL" id="CAA9529560.1"/>
    </source>
</evidence>
<dbReference type="PANTHER" id="PTHR43155:SF2">
    <property type="entry name" value="CYCLIC DI-GMP PHOSPHODIESTERASE PA4108"/>
    <property type="match status" value="1"/>
</dbReference>
<dbReference type="EMBL" id="CADCVT010000393">
    <property type="protein sequence ID" value="CAA9529560.1"/>
    <property type="molecule type" value="Genomic_DNA"/>
</dbReference>
<organism evidence="2">
    <name type="scientific">uncultured Solirubrobacteraceae bacterium</name>
    <dbReference type="NCBI Taxonomy" id="1162706"/>
    <lineage>
        <taxon>Bacteria</taxon>
        <taxon>Bacillati</taxon>
        <taxon>Actinomycetota</taxon>
        <taxon>Thermoleophilia</taxon>
        <taxon>Solirubrobacterales</taxon>
        <taxon>Solirubrobacteraceae</taxon>
        <taxon>environmental samples</taxon>
    </lineage>
</organism>
<name>A0A6J4TR29_9ACTN</name>
<protein>
    <submittedName>
        <fullName evidence="2">Metal-dependent phosphohydrolase, HD subdomain</fullName>
    </submittedName>
</protein>
<keyword evidence="2" id="KW-0378">Hydrolase</keyword>
<dbReference type="AlphaFoldDB" id="A0A6J4TR29"/>
<dbReference type="InterPro" id="IPR003607">
    <property type="entry name" value="HD/PDEase_dom"/>
</dbReference>
<evidence type="ECO:0000259" key="1">
    <source>
        <dbReference type="PROSITE" id="PS51832"/>
    </source>
</evidence>
<sequence length="373" mass="40359">MRLVSLDSLEVGTPLAQDIFATGHGDIPLLRRGVSITERYKKALNASGISTVWIEDELGEGIMPQTAVTDDTRRKASEAVGVALSEAKSALQSGKGLSDNAISDLSDVASIVTDEVMNLPDAALHLADMMGADQYLLQHVIDVTALGVVLARKTFLEHGWVDFTGRRRFDAIEGRLSKIALGLLLHDIGKLSIPAEILNKPGKLDDAEWDVMRKHPVIGCDMLGEDISFLVKAVVRHHHERIDGKGYPDNLAGDKIHQFARIASVADVYDAVTSERAYKTAAPPHIGVEVIERGIGTAFDPEVCAVFAKVVVPFPPGYSVDLADGRVGVVLDVDLDTPYRPHVRILNDDGSYEEIQHAELAGHAASEERRTAA</sequence>
<dbReference type="SUPFAM" id="SSF109604">
    <property type="entry name" value="HD-domain/PDEase-like"/>
    <property type="match status" value="1"/>
</dbReference>
<proteinExistence type="predicted"/>